<keyword evidence="1" id="KW-0732">Signal</keyword>
<dbReference type="EMBL" id="JAUZVT010000002">
    <property type="protein sequence ID" value="MDT3331075.1"/>
    <property type="molecule type" value="Genomic_DNA"/>
</dbReference>
<evidence type="ECO:0000256" key="1">
    <source>
        <dbReference type="SAM" id="SignalP"/>
    </source>
</evidence>
<feature type="chain" id="PRO_5045921023" description="DUF3558 domain-containing protein" evidence="1">
    <location>
        <begin position="27"/>
        <end position="199"/>
    </location>
</feature>
<name>A0ABU3GK43_9MICO</name>
<organism evidence="2 3">
    <name type="scientific">Microbacterium aquilitoris</name>
    <dbReference type="NCBI Taxonomy" id="3067307"/>
    <lineage>
        <taxon>Bacteria</taxon>
        <taxon>Bacillati</taxon>
        <taxon>Actinomycetota</taxon>
        <taxon>Actinomycetes</taxon>
        <taxon>Micrococcales</taxon>
        <taxon>Microbacteriaceae</taxon>
        <taxon>Microbacterium</taxon>
    </lineage>
</organism>
<dbReference type="Proteomes" id="UP001262835">
    <property type="component" value="Unassembled WGS sequence"/>
</dbReference>
<evidence type="ECO:0000313" key="3">
    <source>
        <dbReference type="Proteomes" id="UP001262835"/>
    </source>
</evidence>
<proteinExistence type="predicted"/>
<dbReference type="RefSeq" id="WP_311870170.1">
    <property type="nucleotide sequence ID" value="NZ_JAUZVT010000002.1"/>
</dbReference>
<evidence type="ECO:0008006" key="4">
    <source>
        <dbReference type="Google" id="ProtNLM"/>
    </source>
</evidence>
<accession>A0ABU3GK43</accession>
<comment type="caution">
    <text evidence="2">The sequence shown here is derived from an EMBL/GenBank/DDBJ whole genome shotgun (WGS) entry which is preliminary data.</text>
</comment>
<gene>
    <name evidence="2" type="ORF">Q9S78_10355</name>
</gene>
<protein>
    <recommendedName>
        <fullName evidence="4">DUF3558 domain-containing protein</fullName>
    </recommendedName>
</protein>
<reference evidence="2 3" key="1">
    <citation type="submission" date="2023-08" db="EMBL/GenBank/DDBJ databases">
        <title>Microbacterium aquilitoris sp. nov. and Microbacterium gwkjibeachense sp. nov., isolated from beach.</title>
        <authorList>
            <person name="Lee S.D."/>
            <person name="Yang H."/>
            <person name="Kim I."/>
        </authorList>
    </citation>
    <scope>NUCLEOTIDE SEQUENCE [LARGE SCALE GENOMIC DNA]</scope>
    <source>
        <strain evidence="2 3">KSW-18</strain>
    </source>
</reference>
<keyword evidence="3" id="KW-1185">Reference proteome</keyword>
<dbReference type="PROSITE" id="PS51257">
    <property type="entry name" value="PROKAR_LIPOPROTEIN"/>
    <property type="match status" value="1"/>
</dbReference>
<feature type="signal peptide" evidence="1">
    <location>
        <begin position="1"/>
        <end position="26"/>
    </location>
</feature>
<sequence>MAAPRSLIPVIPLLALAGFLAGCAPAAPAVSGEGSARPTAPAAAGDGGTAAVRDLPGISSCDQVAAVVGDYIDGIPLDQENSYVQPDAIGCAWVTPADAVSELSDIQSFTVDISEGMDEVPDADEAAGLGMDMYFDDPRLEKVGGVGLWMDADSAAVGGGTGSVLVPGVDIVISDSRWGQDGRLTKDSLVSVALALLDL</sequence>
<evidence type="ECO:0000313" key="2">
    <source>
        <dbReference type="EMBL" id="MDT3331075.1"/>
    </source>
</evidence>